<evidence type="ECO:0000313" key="2">
    <source>
        <dbReference type="Proteomes" id="UP000030661"/>
    </source>
</evidence>
<gene>
    <name evidence="1" type="ORF">U27_04958</name>
</gene>
<proteinExistence type="predicted"/>
<dbReference type="HOGENOM" id="CLU_1412731_0_0_0"/>
<name>A0A081C080_VECG1</name>
<evidence type="ECO:0000313" key="1">
    <source>
        <dbReference type="EMBL" id="GAK57985.1"/>
    </source>
</evidence>
<dbReference type="AlphaFoldDB" id="A0A081C080"/>
<reference evidence="1 2" key="1">
    <citation type="journal article" date="2015" name="PeerJ">
        <title>First genomic representation of candidate bacterial phylum KSB3 points to enhanced environmental sensing as a trigger of wastewater bulking.</title>
        <authorList>
            <person name="Sekiguchi Y."/>
            <person name="Ohashi A."/>
            <person name="Parks D.H."/>
            <person name="Yamauchi T."/>
            <person name="Tyson G.W."/>
            <person name="Hugenholtz P."/>
        </authorList>
    </citation>
    <scope>NUCLEOTIDE SEQUENCE [LARGE SCALE GENOMIC DNA]</scope>
</reference>
<dbReference type="EMBL" id="DF820466">
    <property type="protein sequence ID" value="GAK57985.1"/>
    <property type="molecule type" value="Genomic_DNA"/>
</dbReference>
<sequence>MKNRKKVCPKSKNKKLTKQSKFNRQTFESIMIEIAAIEEAEKQGIDIQEAIDEFRCESPKAGKTKIEHRDEQIMRVLQKIQEAGKSSPDLLHEKYQDSDRSRLILNGLCYVMSECMYHLFSDKFIPYRILWNDGGTHWFLKLQDGTIIDTIAPNGREACSPKDYARAERKDFYSKRLSKRARILLERAGLKI</sequence>
<keyword evidence="2" id="KW-1185">Reference proteome</keyword>
<organism evidence="1 2">
    <name type="scientific">Vecturithrix granuli</name>
    <dbReference type="NCBI Taxonomy" id="1499967"/>
    <lineage>
        <taxon>Bacteria</taxon>
        <taxon>Candidatus Moduliflexota</taxon>
        <taxon>Candidatus Vecturitrichia</taxon>
        <taxon>Candidatus Vecturitrichales</taxon>
        <taxon>Candidatus Vecturitrichaceae</taxon>
        <taxon>Candidatus Vecturithrix</taxon>
    </lineage>
</organism>
<dbReference type="Proteomes" id="UP000030661">
    <property type="component" value="Unassembled WGS sequence"/>
</dbReference>
<protein>
    <submittedName>
        <fullName evidence="1">Uncharacterized protein</fullName>
    </submittedName>
</protein>
<accession>A0A081C080</accession>